<dbReference type="EMBL" id="CAFBOR010000136">
    <property type="protein sequence ID" value="CAB4992332.1"/>
    <property type="molecule type" value="Genomic_DNA"/>
</dbReference>
<dbReference type="InterPro" id="IPR004360">
    <property type="entry name" value="Glyas_Fos-R_dOase_dom"/>
</dbReference>
<feature type="domain" description="VOC" evidence="1">
    <location>
        <begin position="4"/>
        <end position="127"/>
    </location>
</feature>
<reference evidence="3" key="1">
    <citation type="submission" date="2020-05" db="EMBL/GenBank/DDBJ databases">
        <authorList>
            <person name="Chiriac C."/>
            <person name="Salcher M."/>
            <person name="Ghai R."/>
            <person name="Kavagutti S V."/>
        </authorList>
    </citation>
    <scope>NUCLEOTIDE SEQUENCE</scope>
</reference>
<organism evidence="3">
    <name type="scientific">freshwater metagenome</name>
    <dbReference type="NCBI Taxonomy" id="449393"/>
    <lineage>
        <taxon>unclassified sequences</taxon>
        <taxon>metagenomes</taxon>
        <taxon>ecological metagenomes</taxon>
    </lineage>
</organism>
<proteinExistence type="predicted"/>
<dbReference type="CDD" id="cd06587">
    <property type="entry name" value="VOC"/>
    <property type="match status" value="1"/>
</dbReference>
<dbReference type="Gene3D" id="3.10.180.10">
    <property type="entry name" value="2,3-Dihydroxybiphenyl 1,2-Dioxygenase, domain 1"/>
    <property type="match status" value="1"/>
</dbReference>
<evidence type="ECO:0000259" key="1">
    <source>
        <dbReference type="PROSITE" id="PS51819"/>
    </source>
</evidence>
<name>A0A6J7NNN4_9ZZZZ</name>
<gene>
    <name evidence="2" type="ORF">UFOPK2242_01044</name>
    <name evidence="3" type="ORF">UFOPK3974_00997</name>
</gene>
<dbReference type="InterPro" id="IPR029068">
    <property type="entry name" value="Glyas_Bleomycin-R_OHBP_Dase"/>
</dbReference>
<protein>
    <submittedName>
        <fullName evidence="3">Unannotated protein</fullName>
    </submittedName>
</protein>
<accession>A0A6J7NNN4</accession>
<dbReference type="AlphaFoldDB" id="A0A6J7NNN4"/>
<evidence type="ECO:0000313" key="3">
    <source>
        <dbReference type="EMBL" id="CAB4992332.1"/>
    </source>
</evidence>
<dbReference type="EMBL" id="CAEZWM010000133">
    <property type="protein sequence ID" value="CAB4662337.1"/>
    <property type="molecule type" value="Genomic_DNA"/>
</dbReference>
<dbReference type="InterPro" id="IPR037523">
    <property type="entry name" value="VOC_core"/>
</dbReference>
<dbReference type="Pfam" id="PF00903">
    <property type="entry name" value="Glyoxalase"/>
    <property type="match status" value="1"/>
</dbReference>
<evidence type="ECO:0000313" key="2">
    <source>
        <dbReference type="EMBL" id="CAB4662337.1"/>
    </source>
</evidence>
<dbReference type="SUPFAM" id="SSF54593">
    <property type="entry name" value="Glyoxalase/Bleomycin resistance protein/Dihydroxybiphenyl dioxygenase"/>
    <property type="match status" value="1"/>
</dbReference>
<dbReference type="PROSITE" id="PS51819">
    <property type="entry name" value="VOC"/>
    <property type="match status" value="1"/>
</dbReference>
<sequence length="128" mass="14307">MDIVIHHLTLTVSNADTSANWYQELLGKASVISRQLEGAKRIRMQWDSGLVIGVTEFDSKAGSQVFSHLNVGLDHIGLQCASLEEIQIWSEKLKRLGFEHGPIEDAPYGWAVTARDPDNIPVEFYCPK</sequence>